<proteinExistence type="predicted"/>
<dbReference type="PROSITE" id="PS51257">
    <property type="entry name" value="PROKAR_LIPOPROTEIN"/>
    <property type="match status" value="1"/>
</dbReference>
<protein>
    <submittedName>
        <fullName evidence="1">Uncharacterized protein</fullName>
    </submittedName>
</protein>
<name>A0ABV5CG57_9SPHI</name>
<sequence>MKVVFTLCLLSLFFVSCDSSEKLSKETAMTLLQEQDSYPKPLIEDIYIGDPEDAKRLLDLDLEEEGLVSIQTSQKLSEVGGPLITFTEKAQPYLVESEGNDPKIQQVKIADEEIVEIVNIQTADDGKSAIVEYRTSFENETPFAGLTRVDLEEENVRTANFVLSDEGWGSR</sequence>
<dbReference type="EMBL" id="JBBVGT010000002">
    <property type="protein sequence ID" value="MFB5946395.1"/>
    <property type="molecule type" value="Genomic_DNA"/>
</dbReference>
<evidence type="ECO:0000313" key="2">
    <source>
        <dbReference type="Proteomes" id="UP001580928"/>
    </source>
</evidence>
<dbReference type="Proteomes" id="UP001580928">
    <property type="component" value="Unassembled WGS sequence"/>
</dbReference>
<evidence type="ECO:0000313" key="1">
    <source>
        <dbReference type="EMBL" id="MFB5946395.1"/>
    </source>
</evidence>
<reference evidence="1 2" key="1">
    <citation type="submission" date="2024-04" db="EMBL/GenBank/DDBJ databases">
        <title>Albibacterium profundi sp. nov., isolated from sediment of the Challenger Deep of Mariana Trench.</title>
        <authorList>
            <person name="Wang Y."/>
        </authorList>
    </citation>
    <scope>NUCLEOTIDE SEQUENCE [LARGE SCALE GENOMIC DNA]</scope>
    <source>
        <strain evidence="1 2">RHL897</strain>
    </source>
</reference>
<dbReference type="RefSeq" id="WP_375557901.1">
    <property type="nucleotide sequence ID" value="NZ_JBBVGT010000002.1"/>
</dbReference>
<comment type="caution">
    <text evidence="1">The sequence shown here is derived from an EMBL/GenBank/DDBJ whole genome shotgun (WGS) entry which is preliminary data.</text>
</comment>
<keyword evidence="2" id="KW-1185">Reference proteome</keyword>
<organism evidence="1 2">
    <name type="scientific">Albibacterium profundi</name>
    <dbReference type="NCBI Taxonomy" id="3134906"/>
    <lineage>
        <taxon>Bacteria</taxon>
        <taxon>Pseudomonadati</taxon>
        <taxon>Bacteroidota</taxon>
        <taxon>Sphingobacteriia</taxon>
        <taxon>Sphingobacteriales</taxon>
        <taxon>Sphingobacteriaceae</taxon>
        <taxon>Albibacterium</taxon>
    </lineage>
</organism>
<gene>
    <name evidence="1" type="ORF">WKR92_11180</name>
</gene>
<accession>A0ABV5CG57</accession>